<evidence type="ECO:0000313" key="1">
    <source>
        <dbReference type="EMBL" id="AIL59261.1"/>
    </source>
</evidence>
<evidence type="ECO:0000313" key="2">
    <source>
        <dbReference type="Proteomes" id="UP000028931"/>
    </source>
</evidence>
<dbReference type="AlphaFoldDB" id="A0A077F7M8"/>
<sequence length="299" mass="33616">MGRQAKQPWYVLFQAVRTRINAYQGTESINLLIRQLAREAGYDAKVVSRMLKAGHFLDSLAPTLAPEQVKCGYAHIELLERLHQLDADIATSMLSATLANQHTLHTLRETITHYANIAGTPATTARSKARSRVANHERVAAAAILQAGVEFFGFPGGEIIKVTHSDFFSQFFMIQVNGLQKAAIFIRVGDTSRKQEKAAADLLKLASMARPYFEKIWFVFPEPSGVVHELAYHARAIEAFDNWLFLATLSEEEQAIEKFWNQARAFTEELFGGSPLKWEGFAVRDRAKKYGEFLPILET</sequence>
<reference evidence="1 2" key="1">
    <citation type="submission" date="2014-07" db="EMBL/GenBank/DDBJ databases">
        <authorList>
            <person name="Lee K."/>
            <person name="Lim J.Y."/>
            <person name="Hwang I."/>
        </authorList>
    </citation>
    <scope>NUCLEOTIDE SEQUENCE [LARGE SCALE GENOMIC DNA]</scope>
    <source>
        <strain evidence="1 2">KL28</strain>
    </source>
</reference>
<organism evidence="1 2">
    <name type="scientific">Pseudomonas alkylphenolica</name>
    <dbReference type="NCBI Taxonomy" id="237609"/>
    <lineage>
        <taxon>Bacteria</taxon>
        <taxon>Pseudomonadati</taxon>
        <taxon>Pseudomonadota</taxon>
        <taxon>Gammaproteobacteria</taxon>
        <taxon>Pseudomonadales</taxon>
        <taxon>Pseudomonadaceae</taxon>
        <taxon>Pseudomonas</taxon>
    </lineage>
</organism>
<dbReference type="Proteomes" id="UP000028931">
    <property type="component" value="Chromosome"/>
</dbReference>
<proteinExistence type="predicted"/>
<dbReference type="EMBL" id="CP009048">
    <property type="protein sequence ID" value="AIL59261.1"/>
    <property type="molecule type" value="Genomic_DNA"/>
</dbReference>
<gene>
    <name evidence="1" type="ORF">PSAKL28_00230</name>
</gene>
<dbReference type="HOGENOM" id="CLU_862960_0_0_6"/>
<protein>
    <submittedName>
        <fullName evidence="1">Uncharacterized protein</fullName>
    </submittedName>
</protein>
<name>A0A077F7M8_9PSED</name>
<dbReference type="KEGG" id="palk:PSAKL28_00230"/>
<accession>A0A077F7M8</accession>